<sequence length="282" mass="30972">MIKILQPPMSQDICAWKISSDQEKIVTTIILGISKELTGEGGDVGKKGFSSVTGRSFYHYATTNRMVEIQLTTGKHGSTYIFRIARLLKADELLLNVVATGGNGGGGGGGCCRAANVAKSNIELTLAAARLFTMKLGAIKPVWFTCCCAKTCCKFLHEGQANRGTTLDGANSAANGFFGASCMSIRTAGGLTTLPAWRADLASNEPSERITMLELGTRNYMQFVHYAHFQFYHDFKKNYFPTTSCFSSSSRSRNNTTLTRTRRRRQIFVRQGIEYIIVVVVR</sequence>
<protein>
    <submittedName>
        <fullName evidence="2">Uncharacterized protein</fullName>
    </submittedName>
</protein>
<accession>A0A915KTF0</accession>
<reference evidence="2" key="1">
    <citation type="submission" date="2022-11" db="UniProtKB">
        <authorList>
            <consortium name="WormBaseParasite"/>
        </authorList>
    </citation>
    <scope>IDENTIFICATION</scope>
</reference>
<name>A0A915KTF0_ROMCU</name>
<keyword evidence="1" id="KW-1185">Reference proteome</keyword>
<dbReference type="AlphaFoldDB" id="A0A915KTF0"/>
<organism evidence="1 2">
    <name type="scientific">Romanomermis culicivorax</name>
    <name type="common">Nematode worm</name>
    <dbReference type="NCBI Taxonomy" id="13658"/>
    <lineage>
        <taxon>Eukaryota</taxon>
        <taxon>Metazoa</taxon>
        <taxon>Ecdysozoa</taxon>
        <taxon>Nematoda</taxon>
        <taxon>Enoplea</taxon>
        <taxon>Dorylaimia</taxon>
        <taxon>Mermithida</taxon>
        <taxon>Mermithoidea</taxon>
        <taxon>Mermithidae</taxon>
        <taxon>Romanomermis</taxon>
    </lineage>
</organism>
<evidence type="ECO:0000313" key="1">
    <source>
        <dbReference type="Proteomes" id="UP000887565"/>
    </source>
</evidence>
<proteinExistence type="predicted"/>
<evidence type="ECO:0000313" key="2">
    <source>
        <dbReference type="WBParaSite" id="nRc.2.0.1.t42194-RA"/>
    </source>
</evidence>
<dbReference type="Proteomes" id="UP000887565">
    <property type="component" value="Unplaced"/>
</dbReference>
<dbReference type="WBParaSite" id="nRc.2.0.1.t42194-RA">
    <property type="protein sequence ID" value="nRc.2.0.1.t42194-RA"/>
    <property type="gene ID" value="nRc.2.0.1.g42194"/>
</dbReference>